<dbReference type="InParanoid" id="D8R4E0"/>
<evidence type="ECO:0000313" key="3">
    <source>
        <dbReference type="Proteomes" id="UP000001514"/>
    </source>
</evidence>
<keyword evidence="3" id="KW-1185">Reference proteome</keyword>
<dbReference type="FunCoup" id="D8R4E0">
    <property type="interactions" value="9"/>
</dbReference>
<keyword evidence="1" id="KW-1133">Transmembrane helix</keyword>
<dbReference type="eggNOG" id="ENOG502QQZ2">
    <property type="taxonomic scope" value="Eukaryota"/>
</dbReference>
<feature type="transmembrane region" description="Helical" evidence="1">
    <location>
        <begin position="125"/>
        <end position="149"/>
    </location>
</feature>
<evidence type="ECO:0008006" key="4">
    <source>
        <dbReference type="Google" id="ProtNLM"/>
    </source>
</evidence>
<evidence type="ECO:0000313" key="2">
    <source>
        <dbReference type="EMBL" id="EFJ33448.1"/>
    </source>
</evidence>
<reference evidence="2 3" key="1">
    <citation type="journal article" date="2011" name="Science">
        <title>The Selaginella genome identifies genetic changes associated with the evolution of vascular plants.</title>
        <authorList>
            <person name="Banks J.A."/>
            <person name="Nishiyama T."/>
            <person name="Hasebe M."/>
            <person name="Bowman J.L."/>
            <person name="Gribskov M."/>
            <person name="dePamphilis C."/>
            <person name="Albert V.A."/>
            <person name="Aono N."/>
            <person name="Aoyama T."/>
            <person name="Ambrose B.A."/>
            <person name="Ashton N.W."/>
            <person name="Axtell M.J."/>
            <person name="Barker E."/>
            <person name="Barker M.S."/>
            <person name="Bennetzen J.L."/>
            <person name="Bonawitz N.D."/>
            <person name="Chapple C."/>
            <person name="Cheng C."/>
            <person name="Correa L.G."/>
            <person name="Dacre M."/>
            <person name="DeBarry J."/>
            <person name="Dreyer I."/>
            <person name="Elias M."/>
            <person name="Engstrom E.M."/>
            <person name="Estelle M."/>
            <person name="Feng L."/>
            <person name="Finet C."/>
            <person name="Floyd S.K."/>
            <person name="Frommer W.B."/>
            <person name="Fujita T."/>
            <person name="Gramzow L."/>
            <person name="Gutensohn M."/>
            <person name="Harholt J."/>
            <person name="Hattori M."/>
            <person name="Heyl A."/>
            <person name="Hirai T."/>
            <person name="Hiwatashi Y."/>
            <person name="Ishikawa M."/>
            <person name="Iwata M."/>
            <person name="Karol K.G."/>
            <person name="Koehler B."/>
            <person name="Kolukisaoglu U."/>
            <person name="Kubo M."/>
            <person name="Kurata T."/>
            <person name="Lalonde S."/>
            <person name="Li K."/>
            <person name="Li Y."/>
            <person name="Litt A."/>
            <person name="Lyons E."/>
            <person name="Manning G."/>
            <person name="Maruyama T."/>
            <person name="Michael T.P."/>
            <person name="Mikami K."/>
            <person name="Miyazaki S."/>
            <person name="Morinaga S."/>
            <person name="Murata T."/>
            <person name="Mueller-Roeber B."/>
            <person name="Nelson D.R."/>
            <person name="Obara M."/>
            <person name="Oguri Y."/>
            <person name="Olmstead R.G."/>
            <person name="Onodera N."/>
            <person name="Petersen B.L."/>
            <person name="Pils B."/>
            <person name="Prigge M."/>
            <person name="Rensing S.A."/>
            <person name="Riano-Pachon D.M."/>
            <person name="Roberts A.W."/>
            <person name="Sato Y."/>
            <person name="Scheller H.V."/>
            <person name="Schulz B."/>
            <person name="Schulz C."/>
            <person name="Shakirov E.V."/>
            <person name="Shibagaki N."/>
            <person name="Shinohara N."/>
            <person name="Shippen D.E."/>
            <person name="Soerensen I."/>
            <person name="Sotooka R."/>
            <person name="Sugimoto N."/>
            <person name="Sugita M."/>
            <person name="Sumikawa N."/>
            <person name="Tanurdzic M."/>
            <person name="Theissen G."/>
            <person name="Ulvskov P."/>
            <person name="Wakazuki S."/>
            <person name="Weng J.K."/>
            <person name="Willats W.W."/>
            <person name="Wipf D."/>
            <person name="Wolf P.G."/>
            <person name="Yang L."/>
            <person name="Zimmer A.D."/>
            <person name="Zhu Q."/>
            <person name="Mitros T."/>
            <person name="Hellsten U."/>
            <person name="Loque D."/>
            <person name="Otillar R."/>
            <person name="Salamov A."/>
            <person name="Schmutz J."/>
            <person name="Shapiro H."/>
            <person name="Lindquist E."/>
            <person name="Lucas S."/>
            <person name="Rokhsar D."/>
            <person name="Grigoriev I.V."/>
        </authorList>
    </citation>
    <scope>NUCLEOTIDE SEQUENCE [LARGE SCALE GENOMIC DNA]</scope>
</reference>
<feature type="transmembrane region" description="Helical" evidence="1">
    <location>
        <begin position="169"/>
        <end position="193"/>
    </location>
</feature>
<dbReference type="Proteomes" id="UP000001514">
    <property type="component" value="Unassembled WGS sequence"/>
</dbReference>
<feature type="transmembrane region" description="Helical" evidence="1">
    <location>
        <begin position="81"/>
        <end position="105"/>
    </location>
</feature>
<gene>
    <name evidence="2" type="ORF">SELMODRAFT_407242</name>
</gene>
<dbReference type="Gramene" id="EFJ33448">
    <property type="protein sequence ID" value="EFJ33448"/>
    <property type="gene ID" value="SELMODRAFT_407242"/>
</dbReference>
<accession>D8R4E0</accession>
<dbReference type="HOGENOM" id="CLU_095143_0_0_1"/>
<keyword evidence="1" id="KW-0812">Transmembrane</keyword>
<name>D8R4E0_SELML</name>
<dbReference type="PANTHER" id="PTHR33430">
    <property type="entry name" value="MATERNAL EFFECT EMBRYO ARREST PROTEIN"/>
    <property type="match status" value="1"/>
</dbReference>
<evidence type="ECO:0000256" key="1">
    <source>
        <dbReference type="SAM" id="Phobius"/>
    </source>
</evidence>
<dbReference type="AlphaFoldDB" id="D8R4E0"/>
<dbReference type="PANTHER" id="PTHR33430:SF6">
    <property type="entry name" value="MATERNAL EFFECT EMBRYO ARREST PROTEIN"/>
    <property type="match status" value="1"/>
</dbReference>
<dbReference type="OrthoDB" id="666653at2759"/>
<feature type="transmembrane region" description="Helical" evidence="1">
    <location>
        <begin position="43"/>
        <end position="61"/>
    </location>
</feature>
<proteinExistence type="predicted"/>
<organism evidence="3">
    <name type="scientific">Selaginella moellendorffii</name>
    <name type="common">Spikemoss</name>
    <dbReference type="NCBI Taxonomy" id="88036"/>
    <lineage>
        <taxon>Eukaryota</taxon>
        <taxon>Viridiplantae</taxon>
        <taxon>Streptophyta</taxon>
        <taxon>Embryophyta</taxon>
        <taxon>Tracheophyta</taxon>
        <taxon>Lycopodiopsida</taxon>
        <taxon>Selaginellales</taxon>
        <taxon>Selaginellaceae</taxon>
        <taxon>Selaginella</taxon>
    </lineage>
</organism>
<keyword evidence="1" id="KW-0472">Membrane</keyword>
<dbReference type="EMBL" id="GL377571">
    <property type="protein sequence ID" value="EFJ33448.1"/>
    <property type="molecule type" value="Genomic_DNA"/>
</dbReference>
<sequence length="194" mass="21054">MDKIPYRVARTPSELESIRRHFSASTSQVHVTALDEVVSVNSFFTVAVFVGITLTTSNLHVGSPNDAKHECIPGPSTFKRLIVYEVVAFSFFQFSSLVAHGLKLLMVFKNSKEASVDSATMNHKLLRLGILASAVGSGAGTVFLMLSLINYVQLRFGSLVCGDSWVLQAAVPLIVLVSTGVVIFISAVFYAFLH</sequence>
<protein>
    <recommendedName>
        <fullName evidence="4">PGG domain-containing protein</fullName>
    </recommendedName>
</protein>
<dbReference type="KEGG" id="smo:SELMODRAFT_407242"/>